<protein>
    <submittedName>
        <fullName evidence="1">Uncharacterized protein</fullName>
    </submittedName>
</protein>
<proteinExistence type="predicted"/>
<dbReference type="STRING" id="1391654.AKJ09_07765"/>
<gene>
    <name evidence="1" type="ORF">AKJ09_07765</name>
</gene>
<dbReference type="EMBL" id="CP012333">
    <property type="protein sequence ID" value="AKV01102.1"/>
    <property type="molecule type" value="Genomic_DNA"/>
</dbReference>
<keyword evidence="2" id="KW-1185">Reference proteome</keyword>
<dbReference type="AlphaFoldDB" id="A0A0K1Q610"/>
<accession>A0A0K1Q610</accession>
<name>A0A0K1Q610_9BACT</name>
<organism evidence="1 2">
    <name type="scientific">Labilithrix luteola</name>
    <dbReference type="NCBI Taxonomy" id="1391654"/>
    <lineage>
        <taxon>Bacteria</taxon>
        <taxon>Pseudomonadati</taxon>
        <taxon>Myxococcota</taxon>
        <taxon>Polyangia</taxon>
        <taxon>Polyangiales</taxon>
        <taxon>Labilitrichaceae</taxon>
        <taxon>Labilithrix</taxon>
    </lineage>
</organism>
<sequence>MRHGTLRSRRRTALAAVASPLVSDAQVRLTEIDEDANFVPGPPIIVRPCA</sequence>
<dbReference type="Proteomes" id="UP000064967">
    <property type="component" value="Chromosome"/>
</dbReference>
<evidence type="ECO:0000313" key="1">
    <source>
        <dbReference type="EMBL" id="AKV01102.1"/>
    </source>
</evidence>
<evidence type="ECO:0000313" key="2">
    <source>
        <dbReference type="Proteomes" id="UP000064967"/>
    </source>
</evidence>
<dbReference type="KEGG" id="llu:AKJ09_07765"/>
<reference evidence="1 2" key="1">
    <citation type="submission" date="2015-08" db="EMBL/GenBank/DDBJ databases">
        <authorList>
            <person name="Babu N.S."/>
            <person name="Beckwith C.J."/>
            <person name="Beseler K.G."/>
            <person name="Brison A."/>
            <person name="Carone J.V."/>
            <person name="Caskin T.P."/>
            <person name="Diamond M."/>
            <person name="Durham M.E."/>
            <person name="Foxe J.M."/>
            <person name="Go M."/>
            <person name="Henderson B.A."/>
            <person name="Jones I.B."/>
            <person name="McGettigan J.A."/>
            <person name="Micheletti S.J."/>
            <person name="Nasrallah M.E."/>
            <person name="Ortiz D."/>
            <person name="Piller C.R."/>
            <person name="Privatt S.R."/>
            <person name="Schneider S.L."/>
            <person name="Sharp S."/>
            <person name="Smith T.C."/>
            <person name="Stanton J.D."/>
            <person name="Ullery H.E."/>
            <person name="Wilson R.J."/>
            <person name="Serrano M.G."/>
            <person name="Buck G."/>
            <person name="Lee V."/>
            <person name="Wang Y."/>
            <person name="Carvalho R."/>
            <person name="Voegtly L."/>
            <person name="Shi R."/>
            <person name="Duckworth R."/>
            <person name="Johnson A."/>
            <person name="Loviza R."/>
            <person name="Walstead R."/>
            <person name="Shah Z."/>
            <person name="Kiflezghi M."/>
            <person name="Wade K."/>
            <person name="Ball S.L."/>
            <person name="Bradley K.W."/>
            <person name="Asai D.J."/>
            <person name="Bowman C.A."/>
            <person name="Russell D.A."/>
            <person name="Pope W.H."/>
            <person name="Jacobs-Sera D."/>
            <person name="Hendrix R.W."/>
            <person name="Hatfull G.F."/>
        </authorList>
    </citation>
    <scope>NUCLEOTIDE SEQUENCE [LARGE SCALE GENOMIC DNA]</scope>
    <source>
        <strain evidence="1 2">DSM 27648</strain>
    </source>
</reference>